<comment type="caution">
    <text evidence="6">The sequence shown here is derived from an EMBL/GenBank/DDBJ whole genome shotgun (WGS) entry which is preliminary data.</text>
</comment>
<dbReference type="InterPro" id="IPR003689">
    <property type="entry name" value="ZIP"/>
</dbReference>
<feature type="transmembrane region" description="Helical" evidence="5">
    <location>
        <begin position="255"/>
        <end position="274"/>
    </location>
</feature>
<accession>A0A271J0J4</accession>
<dbReference type="Proteomes" id="UP000216339">
    <property type="component" value="Unassembled WGS sequence"/>
</dbReference>
<evidence type="ECO:0008006" key="8">
    <source>
        <dbReference type="Google" id="ProtNLM"/>
    </source>
</evidence>
<evidence type="ECO:0000256" key="3">
    <source>
        <dbReference type="ARBA" id="ARBA00022989"/>
    </source>
</evidence>
<dbReference type="PANTHER" id="PTHR16950">
    <property type="entry name" value="ZINC TRANSPORTER SLC39A7 HISTIDINE-RICH MEMBRANE PROTEIN KE4"/>
    <property type="match status" value="1"/>
</dbReference>
<feature type="transmembrane region" description="Helical" evidence="5">
    <location>
        <begin position="222"/>
        <end position="243"/>
    </location>
</feature>
<evidence type="ECO:0000256" key="4">
    <source>
        <dbReference type="ARBA" id="ARBA00023136"/>
    </source>
</evidence>
<feature type="transmembrane region" description="Helical" evidence="5">
    <location>
        <begin position="6"/>
        <end position="28"/>
    </location>
</feature>
<gene>
    <name evidence="6" type="ORF">BSZ37_10765</name>
</gene>
<proteinExistence type="predicted"/>
<evidence type="ECO:0000256" key="5">
    <source>
        <dbReference type="SAM" id="Phobius"/>
    </source>
</evidence>
<protein>
    <recommendedName>
        <fullName evidence="8">ZIP family metal transporter</fullName>
    </recommendedName>
</protein>
<evidence type="ECO:0000313" key="6">
    <source>
        <dbReference type="EMBL" id="PAP76880.1"/>
    </source>
</evidence>
<evidence type="ECO:0000256" key="1">
    <source>
        <dbReference type="ARBA" id="ARBA00004141"/>
    </source>
</evidence>
<keyword evidence="4 5" id="KW-0472">Membrane</keyword>
<dbReference type="OrthoDB" id="9806593at2"/>
<evidence type="ECO:0000313" key="7">
    <source>
        <dbReference type="Proteomes" id="UP000216339"/>
    </source>
</evidence>
<feature type="transmembrane region" description="Helical" evidence="5">
    <location>
        <begin position="192"/>
        <end position="216"/>
    </location>
</feature>
<dbReference type="EMBL" id="MQWD01000001">
    <property type="protein sequence ID" value="PAP76880.1"/>
    <property type="molecule type" value="Genomic_DNA"/>
</dbReference>
<comment type="subcellular location">
    <subcellularLocation>
        <location evidence="1">Membrane</location>
        <topology evidence="1">Multi-pass membrane protein</topology>
    </subcellularLocation>
</comment>
<dbReference type="GO" id="GO:0016020">
    <property type="term" value="C:membrane"/>
    <property type="evidence" value="ECO:0007669"/>
    <property type="project" value="UniProtKB-SubCell"/>
</dbReference>
<feature type="transmembrane region" description="Helical" evidence="5">
    <location>
        <begin position="62"/>
        <end position="83"/>
    </location>
</feature>
<sequence>MSAPVAALLSVLAISLASLAGALTLSLGRARLERVIFLLVAFAVGAMLGGALLHLIPESYEALGGGPKTGLLVLAGVVAFFVLEKFLHWRHQHGAPEALEGASGHVHHGHHHHGHAHLGAEAGGGAAPFALVNLVGSVAHNVIDGAIVAAAYLVSIQTGVVTTLAVMLHEIPQEIGNFGVLVYGGYPPRKALMYNFIAGLGGLVGAGLVLLLGSGVDGLADYLLPITAGAFLYIAGSDLIPELNRRHSYPATKAVGQLVMMLLGIAIMALPLLWE</sequence>
<keyword evidence="3 5" id="KW-1133">Transmembrane helix</keyword>
<keyword evidence="7" id="KW-1185">Reference proteome</keyword>
<name>A0A271J0J4_9BACT</name>
<dbReference type="RefSeq" id="WP_095510547.1">
    <property type="nucleotide sequence ID" value="NZ_MQWD01000001.1"/>
</dbReference>
<keyword evidence="2 5" id="KW-0812">Transmembrane</keyword>
<organism evidence="6 7">
    <name type="scientific">Rubrivirga marina</name>
    <dbReference type="NCBI Taxonomy" id="1196024"/>
    <lineage>
        <taxon>Bacteria</taxon>
        <taxon>Pseudomonadati</taxon>
        <taxon>Rhodothermota</taxon>
        <taxon>Rhodothermia</taxon>
        <taxon>Rhodothermales</taxon>
        <taxon>Rubricoccaceae</taxon>
        <taxon>Rubrivirga</taxon>
    </lineage>
</organism>
<feature type="transmembrane region" description="Helical" evidence="5">
    <location>
        <begin position="35"/>
        <end position="56"/>
    </location>
</feature>
<dbReference type="PANTHER" id="PTHR16950:SF16">
    <property type="entry name" value="ZINC TRANSPORTER ZIP13"/>
    <property type="match status" value="1"/>
</dbReference>
<evidence type="ECO:0000256" key="2">
    <source>
        <dbReference type="ARBA" id="ARBA00022692"/>
    </source>
</evidence>
<reference evidence="6 7" key="1">
    <citation type="submission" date="2016-11" db="EMBL/GenBank/DDBJ databases">
        <title>Study of marine rhodopsin-containing bacteria.</title>
        <authorList>
            <person name="Yoshizawa S."/>
            <person name="Kumagai Y."/>
            <person name="Kogure K."/>
        </authorList>
    </citation>
    <scope>NUCLEOTIDE SEQUENCE [LARGE SCALE GENOMIC DNA]</scope>
    <source>
        <strain evidence="6 7">SAORIC-28</strain>
    </source>
</reference>
<dbReference type="GO" id="GO:0046873">
    <property type="term" value="F:metal ion transmembrane transporter activity"/>
    <property type="evidence" value="ECO:0007669"/>
    <property type="project" value="InterPro"/>
</dbReference>
<dbReference type="AlphaFoldDB" id="A0A271J0J4"/>
<dbReference type="Pfam" id="PF02535">
    <property type="entry name" value="Zip"/>
    <property type="match status" value="1"/>
</dbReference>